<feature type="domain" description="Competence protein CoiA nuclease-like" evidence="1">
    <location>
        <begin position="65"/>
        <end position="219"/>
    </location>
</feature>
<dbReference type="EMBL" id="JACCEL010000017">
    <property type="protein sequence ID" value="MBG9978679.1"/>
    <property type="molecule type" value="Genomic_DNA"/>
</dbReference>
<dbReference type="RefSeq" id="WP_197104747.1">
    <property type="nucleotide sequence ID" value="NZ_JACCEL010000017.1"/>
</dbReference>
<dbReference type="Pfam" id="PF06054">
    <property type="entry name" value="CoiA_nuc"/>
    <property type="match status" value="1"/>
</dbReference>
<accession>A0ABS0LKL4</accession>
<dbReference type="Proteomes" id="UP000823401">
    <property type="component" value="Unassembled WGS sequence"/>
</dbReference>
<reference evidence="2 3" key="1">
    <citation type="submission" date="2020-07" db="EMBL/GenBank/DDBJ databases">
        <title>Facklamia lactis sp. nov., isolated from raw milk.</title>
        <authorList>
            <person name="Doll E.V."/>
            <person name="Huptas C."/>
            <person name="Staib L."/>
            <person name="Wenning M."/>
            <person name="Scherer S."/>
        </authorList>
    </citation>
    <scope>NUCLEOTIDE SEQUENCE [LARGE SCALE GENOMIC DNA]</scope>
    <source>
        <strain evidence="2 3">DSM 104272</strain>
    </source>
</reference>
<comment type="caution">
    <text evidence="2">The sequence shown here is derived from an EMBL/GenBank/DDBJ whole genome shotgun (WGS) entry which is preliminary data.</text>
</comment>
<organism evidence="2 3">
    <name type="scientific">Ruoffia tabacinasalis</name>
    <dbReference type="NCBI Taxonomy" id="87458"/>
    <lineage>
        <taxon>Bacteria</taxon>
        <taxon>Bacillati</taxon>
        <taxon>Bacillota</taxon>
        <taxon>Bacilli</taxon>
        <taxon>Lactobacillales</taxon>
        <taxon>Aerococcaceae</taxon>
        <taxon>Ruoffia</taxon>
    </lineage>
</organism>
<evidence type="ECO:0000313" key="3">
    <source>
        <dbReference type="Proteomes" id="UP000823401"/>
    </source>
</evidence>
<gene>
    <name evidence="2" type="ORF">HYQ42_07735</name>
</gene>
<sequence length="361" mass="42744">MLVAISKEGELIYGSEVKLKHPDLTEFYCPTCAQKVFYKDSHKGKGFFSHYSKCQSEESRMSPIESEEHKLGKEIIIEELQDIQKLVLQTELYFPEINQYADVYVTTNGASRESVIYEFQRSVIPAADVRVRNLNYQQHVSQVHWLMDDFTTRRTALNQRWKQTMLNYSDGWGFHLKFLNLKNKEIIIQHHLPIIYQKNNYRLKQNKMTIREFHQQDSLQDENAELVSVRNHVQKPLNYHRQLSGIMNNEAYRNTIYLLYQQGTVLTDLPEWFFTEQWEVLLTQSPSWLVFSWALTIVRQLNHSFTTDDFIEKFRACSEIKVAQTPLIHDDIYPILCLAILILLFQKGIIEKESSMEWFSK</sequence>
<evidence type="ECO:0000259" key="1">
    <source>
        <dbReference type="Pfam" id="PF06054"/>
    </source>
</evidence>
<evidence type="ECO:0000313" key="2">
    <source>
        <dbReference type="EMBL" id="MBG9978679.1"/>
    </source>
</evidence>
<keyword evidence="3" id="KW-1185">Reference proteome</keyword>
<proteinExistence type="predicted"/>
<name>A0ABS0LKL4_9LACT</name>
<protein>
    <recommendedName>
        <fullName evidence="1">Competence protein CoiA nuclease-like domain-containing protein</fullName>
    </recommendedName>
</protein>
<dbReference type="InterPro" id="IPR010330">
    <property type="entry name" value="CoiA_nuc"/>
</dbReference>